<dbReference type="Proteomes" id="UP000663866">
    <property type="component" value="Unassembled WGS sequence"/>
</dbReference>
<evidence type="ECO:0000256" key="8">
    <source>
        <dbReference type="RuleBase" id="RU079119"/>
    </source>
</evidence>
<evidence type="ECO:0000256" key="1">
    <source>
        <dbReference type="ARBA" id="ARBA00004141"/>
    </source>
</evidence>
<feature type="compositionally biased region" description="Basic and acidic residues" evidence="9">
    <location>
        <begin position="619"/>
        <end position="640"/>
    </location>
</feature>
<dbReference type="PROSITE" id="PS50216">
    <property type="entry name" value="DHHC"/>
    <property type="match status" value="1"/>
</dbReference>
<dbReference type="Proteomes" id="UP000663887">
    <property type="component" value="Unassembled WGS sequence"/>
</dbReference>
<feature type="region of interest" description="Disordered" evidence="9">
    <location>
        <begin position="536"/>
        <end position="559"/>
    </location>
</feature>
<name>A0A814XKA0_9BILA</name>
<dbReference type="EMBL" id="CAJNOV010005570">
    <property type="protein sequence ID" value="CAF1215224.1"/>
    <property type="molecule type" value="Genomic_DNA"/>
</dbReference>
<comment type="caution">
    <text evidence="11">The sequence shown here is derived from an EMBL/GenBank/DDBJ whole genome shotgun (WGS) entry which is preliminary data.</text>
</comment>
<evidence type="ECO:0000256" key="9">
    <source>
        <dbReference type="SAM" id="MobiDB-lite"/>
    </source>
</evidence>
<feature type="transmembrane region" description="Helical" evidence="8">
    <location>
        <begin position="48"/>
        <end position="68"/>
    </location>
</feature>
<dbReference type="EMBL" id="CAJOBG010004846">
    <property type="protein sequence ID" value="CAF4128555.1"/>
    <property type="molecule type" value="Genomic_DNA"/>
</dbReference>
<evidence type="ECO:0000256" key="7">
    <source>
        <dbReference type="PROSITE-ProRule" id="PRU00176"/>
    </source>
</evidence>
<feature type="compositionally biased region" description="Low complexity" evidence="9">
    <location>
        <begin position="549"/>
        <end position="559"/>
    </location>
</feature>
<evidence type="ECO:0000313" key="11">
    <source>
        <dbReference type="EMBL" id="CAF1215224.1"/>
    </source>
</evidence>
<dbReference type="SUPFAM" id="SSF54928">
    <property type="entry name" value="RNA-binding domain, RBD"/>
    <property type="match status" value="1"/>
</dbReference>
<dbReference type="InterPro" id="IPR000504">
    <property type="entry name" value="RRM_dom"/>
</dbReference>
<dbReference type="EMBL" id="CAJNRF010014494">
    <property type="protein sequence ID" value="CAF2157528.1"/>
    <property type="molecule type" value="Genomic_DNA"/>
</dbReference>
<feature type="transmembrane region" description="Helical" evidence="8">
    <location>
        <begin position="142"/>
        <end position="166"/>
    </location>
</feature>
<dbReference type="InterPro" id="IPR039859">
    <property type="entry name" value="PFA4/ZDH16/20/ERF2-like"/>
</dbReference>
<sequence>MCFGTSSGKLSQLAHYGPIGAIILILWITLTAFHCLTKWFPPESKDPLSVINFLIFWIWPVVIFYNYFRAIFVGPGFVPKGWRPEKVEHEKYLQYCDICESFKAPRAHHCKKCSRCVLKLDHHCPWINTCTGHFNHANFCWFMFYAILGCTHGLLMLCPCIYRALFAQYYIYARIKNVPIIYFTFVSLISSILSIGLALGVIFAVGFLLAVQLRSIIRNQTGIESWILRKARDRSHRRKNPFIYPYDLGFKENLRQVFNWRETYNVIGNGIIWPVCEGADEYALTREQIEQKREKRQRTVRYSVIQSYKGSFITYHYGFRTCICIPCSDEARIPIEKGDYVLVTRWEKYWLYGERVKADETKTKDGTKGRFRRRSRGWFPRCCVYEAFRMEDLWSGKLDPDSDVVREQLDSIAPEDLEDYEEQECTEQNEQERIEEAQQEITISTSSKESPKIRAITMNGSNKIVRTKLFIGNLDPSTQPAELSDLFGSFGTVLEASVIKDYGFVHFGVVEEAEKAVVALNNKEFHGKRLRVELSTSTVRHRPGQPEPASALRNSRARAAAMASGNGVSRYSPAAPNSGVGPMRHTASAWVRSDARPYDGVSMDPNALTAGGYGPPVYDRSRPYDARSDPRNYYNDRRDSGYASGYEAQRDSLYGPPAYAGMSASGGGQPGMYPMRDYRELPTHTRADSMGYGTSRIYDRNQGTPPVDPYYSGTLPQGTQAPVDPYHGYDPYQKYYSSRPRDPEYPVSTGSNSASRDYDIYANYRNDPYLTASGQPPPPLRHDLAVTYQQQQQPGYPPPNPQRQHQAYGAAPGTPATSYPPSVAQYYGTQQRT</sequence>
<feature type="domain" description="RRM" evidence="10">
    <location>
        <begin position="467"/>
        <end position="537"/>
    </location>
</feature>
<dbReference type="Pfam" id="PF01529">
    <property type="entry name" value="DHHC"/>
    <property type="match status" value="1"/>
</dbReference>
<dbReference type="AlphaFoldDB" id="A0A814XKA0"/>
<reference evidence="11" key="1">
    <citation type="submission" date="2021-02" db="EMBL/GenBank/DDBJ databases">
        <authorList>
            <person name="Nowell W R."/>
        </authorList>
    </citation>
    <scope>NUCLEOTIDE SEQUENCE</scope>
</reference>
<dbReference type="EC" id="2.3.1.225" evidence="8"/>
<keyword evidence="17" id="KW-1185">Reference proteome</keyword>
<evidence type="ECO:0000313" key="12">
    <source>
        <dbReference type="EMBL" id="CAF2048476.1"/>
    </source>
</evidence>
<keyword evidence="3 8" id="KW-0812">Transmembrane</keyword>
<dbReference type="SMART" id="SM00360">
    <property type="entry name" value="RRM"/>
    <property type="match status" value="1"/>
</dbReference>
<dbReference type="Proteomes" id="UP000663855">
    <property type="component" value="Unassembled WGS sequence"/>
</dbReference>
<keyword evidence="6 8" id="KW-0012">Acyltransferase</keyword>
<dbReference type="PANTHER" id="PTHR12246">
    <property type="entry name" value="PALMITOYLTRANSFERASE ZDHHC16"/>
    <property type="match status" value="1"/>
</dbReference>
<accession>A0A814XKA0</accession>
<dbReference type="GO" id="GO:0016020">
    <property type="term" value="C:membrane"/>
    <property type="evidence" value="ECO:0007669"/>
    <property type="project" value="UniProtKB-SubCell"/>
</dbReference>
<feature type="region of interest" description="Disordered" evidence="9">
    <location>
        <begin position="602"/>
        <end position="644"/>
    </location>
</feature>
<evidence type="ECO:0000256" key="6">
    <source>
        <dbReference type="ARBA" id="ARBA00023315"/>
    </source>
</evidence>
<evidence type="ECO:0000256" key="2">
    <source>
        <dbReference type="ARBA" id="ARBA00022679"/>
    </source>
</evidence>
<evidence type="ECO:0000256" key="3">
    <source>
        <dbReference type="ARBA" id="ARBA00022692"/>
    </source>
</evidence>
<keyword evidence="2 8" id="KW-0808">Transferase</keyword>
<comment type="subcellular location">
    <subcellularLocation>
        <location evidence="1">Membrane</location>
        <topology evidence="1">Multi-pass membrane protein</topology>
    </subcellularLocation>
</comment>
<evidence type="ECO:0000313" key="14">
    <source>
        <dbReference type="EMBL" id="CAF4066507.1"/>
    </source>
</evidence>
<keyword evidence="4 8" id="KW-1133">Transmembrane helix</keyword>
<protein>
    <recommendedName>
        <fullName evidence="8">Palmitoyltransferase</fullName>
        <ecNumber evidence="8">2.3.1.225</ecNumber>
    </recommendedName>
</protein>
<dbReference type="InterPro" id="IPR035979">
    <property type="entry name" value="RBD_domain_sf"/>
</dbReference>
<comment type="domain">
    <text evidence="8">The DHHC domain is required for palmitoyltransferase activity.</text>
</comment>
<feature type="region of interest" description="Disordered" evidence="9">
    <location>
        <begin position="685"/>
        <end position="755"/>
    </location>
</feature>
<dbReference type="Gene3D" id="3.30.70.330">
    <property type="match status" value="1"/>
</dbReference>
<dbReference type="EMBL" id="CAJOBF010002967">
    <property type="protein sequence ID" value="CAF4066507.1"/>
    <property type="molecule type" value="Genomic_DNA"/>
</dbReference>
<comment type="similarity">
    <text evidence="8">Belongs to the DHHC palmitoyltransferase family.</text>
</comment>
<dbReference type="InterPro" id="IPR001594">
    <property type="entry name" value="Palmitoyltrfase_DHHC"/>
</dbReference>
<evidence type="ECO:0000259" key="10">
    <source>
        <dbReference type="PROSITE" id="PS50102"/>
    </source>
</evidence>
<keyword evidence="5 8" id="KW-0472">Membrane</keyword>
<keyword evidence="7" id="KW-0694">RNA-binding</keyword>
<evidence type="ECO:0000256" key="4">
    <source>
        <dbReference type="ARBA" id="ARBA00022989"/>
    </source>
</evidence>
<evidence type="ECO:0000313" key="15">
    <source>
        <dbReference type="EMBL" id="CAF4128555.1"/>
    </source>
</evidence>
<dbReference type="Proteomes" id="UP000663842">
    <property type="component" value="Unassembled WGS sequence"/>
</dbReference>
<evidence type="ECO:0000313" key="16">
    <source>
        <dbReference type="Proteomes" id="UP000663855"/>
    </source>
</evidence>
<organism evidence="11 16">
    <name type="scientific">Rotaria magnacalcarata</name>
    <dbReference type="NCBI Taxonomy" id="392030"/>
    <lineage>
        <taxon>Eukaryota</taxon>
        <taxon>Metazoa</taxon>
        <taxon>Spiralia</taxon>
        <taxon>Gnathifera</taxon>
        <taxon>Rotifera</taxon>
        <taxon>Eurotatoria</taxon>
        <taxon>Bdelloidea</taxon>
        <taxon>Philodinida</taxon>
        <taxon>Philodinidae</taxon>
        <taxon>Rotaria</taxon>
    </lineage>
</organism>
<evidence type="ECO:0000313" key="17">
    <source>
        <dbReference type="Proteomes" id="UP000663866"/>
    </source>
</evidence>
<gene>
    <name evidence="11" type="ORF">CJN711_LOCUS12716</name>
    <name evidence="15" type="ORF">OVN521_LOCUS22378</name>
    <name evidence="14" type="ORF">UXM345_LOCUS20162</name>
    <name evidence="13" type="ORF">WKI299_LOCUS31682</name>
    <name evidence="12" type="ORF">XDN619_LOCUS8056</name>
</gene>
<dbReference type="InterPro" id="IPR012677">
    <property type="entry name" value="Nucleotide-bd_a/b_plait_sf"/>
</dbReference>
<proteinExistence type="inferred from homology"/>
<dbReference type="GO" id="GO:0019706">
    <property type="term" value="F:protein-cysteine S-palmitoyltransferase activity"/>
    <property type="evidence" value="ECO:0007669"/>
    <property type="project" value="UniProtKB-EC"/>
</dbReference>
<feature type="transmembrane region" description="Helical" evidence="8">
    <location>
        <begin position="178"/>
        <end position="211"/>
    </location>
</feature>
<dbReference type="Proteomes" id="UP000663856">
    <property type="component" value="Unassembled WGS sequence"/>
</dbReference>
<dbReference type="EMBL" id="CAJNRG010002547">
    <property type="protein sequence ID" value="CAF2048476.1"/>
    <property type="molecule type" value="Genomic_DNA"/>
</dbReference>
<evidence type="ECO:0000313" key="13">
    <source>
        <dbReference type="EMBL" id="CAF2157528.1"/>
    </source>
</evidence>
<feature type="transmembrane region" description="Helical" evidence="8">
    <location>
        <begin position="16"/>
        <end position="36"/>
    </location>
</feature>
<feature type="region of interest" description="Disordered" evidence="9">
    <location>
        <begin position="788"/>
        <end position="833"/>
    </location>
</feature>
<dbReference type="GO" id="GO:0003723">
    <property type="term" value="F:RNA binding"/>
    <property type="evidence" value="ECO:0007669"/>
    <property type="project" value="UniProtKB-UniRule"/>
</dbReference>
<dbReference type="Pfam" id="PF00076">
    <property type="entry name" value="RRM_1"/>
    <property type="match status" value="1"/>
</dbReference>
<comment type="catalytic activity">
    <reaction evidence="8">
        <text>L-cysteinyl-[protein] + hexadecanoyl-CoA = S-hexadecanoyl-L-cysteinyl-[protein] + CoA</text>
        <dbReference type="Rhea" id="RHEA:36683"/>
        <dbReference type="Rhea" id="RHEA-COMP:10131"/>
        <dbReference type="Rhea" id="RHEA-COMP:11032"/>
        <dbReference type="ChEBI" id="CHEBI:29950"/>
        <dbReference type="ChEBI" id="CHEBI:57287"/>
        <dbReference type="ChEBI" id="CHEBI:57379"/>
        <dbReference type="ChEBI" id="CHEBI:74151"/>
        <dbReference type="EC" id="2.3.1.225"/>
    </reaction>
</comment>
<dbReference type="PROSITE" id="PS50102">
    <property type="entry name" value="RRM"/>
    <property type="match status" value="1"/>
</dbReference>
<evidence type="ECO:0000256" key="5">
    <source>
        <dbReference type="ARBA" id="ARBA00023136"/>
    </source>
</evidence>